<evidence type="ECO:0000313" key="1">
    <source>
        <dbReference type="EMBL" id="MCL7343715.1"/>
    </source>
</evidence>
<protein>
    <submittedName>
        <fullName evidence="1">Uncharacterized protein</fullName>
    </submittedName>
</protein>
<dbReference type="EMBL" id="JZWS02000002">
    <property type="protein sequence ID" value="MCL7343715.1"/>
    <property type="molecule type" value="Genomic_DNA"/>
</dbReference>
<sequence>MRSRSYSRNARGSVRTIVVRLFPSEHQKKKLGKLADVNAKMWNEVNHERRQ</sequence>
<dbReference type="AlphaFoldDB" id="A0AAE3K1E5"/>
<proteinExistence type="predicted"/>
<reference evidence="1" key="1">
    <citation type="submission" date="2022-05" db="EMBL/GenBank/DDBJ databases">
        <title>Metagenome Sequencing of an Archaeal-Dominated Microbial Community from a Hot Spring at the Los Azufres Geothermal Field, Mexico.</title>
        <authorList>
            <person name="Marin-Paredes R."/>
            <person name="Martinez-Romero E."/>
            <person name="Servin-Garciduenas L.E."/>
        </authorList>
    </citation>
    <scope>NUCLEOTIDE SEQUENCE</scope>
    <source>
        <strain evidence="1">AZ1-454</strain>
    </source>
</reference>
<gene>
    <name evidence="1" type="ORF">TQ35_003980</name>
</gene>
<comment type="caution">
    <text evidence="1">The sequence shown here is derived from an EMBL/GenBank/DDBJ whole genome shotgun (WGS) entry which is preliminary data.</text>
</comment>
<organism evidence="1">
    <name type="scientific">Candidatus Aramenus sulfurataquae</name>
    <dbReference type="NCBI Taxonomy" id="1326980"/>
    <lineage>
        <taxon>Archaea</taxon>
        <taxon>Thermoproteota</taxon>
        <taxon>Thermoprotei</taxon>
        <taxon>Sulfolobales</taxon>
        <taxon>Sulfolobaceae</taxon>
        <taxon>Candidatus Aramenus</taxon>
    </lineage>
</organism>
<name>A0AAE3K1E5_9CREN</name>
<accession>A0AAE3K1E5</accession>